<dbReference type="Gene3D" id="3.40.50.2300">
    <property type="match status" value="1"/>
</dbReference>
<feature type="domain" description="HTH luxR-type" evidence="4">
    <location>
        <begin position="185"/>
        <end position="250"/>
    </location>
</feature>
<dbReference type="InterPro" id="IPR000792">
    <property type="entry name" value="Tscrpt_reg_LuxR_C"/>
</dbReference>
<feature type="domain" description="Response regulatory" evidence="5">
    <location>
        <begin position="40"/>
        <end position="156"/>
    </location>
</feature>
<dbReference type="AlphaFoldDB" id="A0A383XPJ1"/>
<dbReference type="InterPro" id="IPR001789">
    <property type="entry name" value="Sig_transdc_resp-reg_receiver"/>
</dbReference>
<dbReference type="PROSITE" id="PS50043">
    <property type="entry name" value="HTH_LUXR_2"/>
    <property type="match status" value="1"/>
</dbReference>
<evidence type="ECO:0000313" key="6">
    <source>
        <dbReference type="EMBL" id="PWN54545.1"/>
    </source>
</evidence>
<protein>
    <submittedName>
        <fullName evidence="6">DNA-binding response regulator</fullName>
    </submittedName>
</protein>
<keyword evidence="2 6" id="KW-0238">DNA-binding</keyword>
<organism evidence="6 7">
    <name type="scientific">Abyssibacter profundi</name>
    <dbReference type="NCBI Taxonomy" id="2182787"/>
    <lineage>
        <taxon>Bacteria</taxon>
        <taxon>Pseudomonadati</taxon>
        <taxon>Pseudomonadota</taxon>
        <taxon>Gammaproteobacteria</taxon>
        <taxon>Chromatiales</taxon>
        <taxon>Oceanococcaceae</taxon>
        <taxon>Abyssibacter</taxon>
    </lineage>
</organism>
<reference evidence="6 7" key="1">
    <citation type="submission" date="2018-05" db="EMBL/GenBank/DDBJ databases">
        <title>Abyssibacter profundi OUC007T gen. nov., sp. nov, a marine bacterium isolated from seawater of the Mariana Trench.</title>
        <authorList>
            <person name="Zhou S."/>
        </authorList>
    </citation>
    <scope>NUCLEOTIDE SEQUENCE [LARGE SCALE GENOMIC DNA]</scope>
    <source>
        <strain evidence="6 7">OUC007</strain>
    </source>
</reference>
<dbReference type="Proteomes" id="UP000251800">
    <property type="component" value="Unassembled WGS sequence"/>
</dbReference>
<dbReference type="Pfam" id="PF00072">
    <property type="entry name" value="Response_reg"/>
    <property type="match status" value="1"/>
</dbReference>
<dbReference type="InterPro" id="IPR011006">
    <property type="entry name" value="CheY-like_superfamily"/>
</dbReference>
<dbReference type="Pfam" id="PF00196">
    <property type="entry name" value="GerE"/>
    <property type="match status" value="1"/>
</dbReference>
<dbReference type="CDD" id="cd17535">
    <property type="entry name" value="REC_NarL-like"/>
    <property type="match status" value="1"/>
</dbReference>
<evidence type="ECO:0000256" key="1">
    <source>
        <dbReference type="ARBA" id="ARBA00022553"/>
    </source>
</evidence>
<feature type="modified residue" description="4-aspartylphosphate" evidence="3">
    <location>
        <position position="91"/>
    </location>
</feature>
<dbReference type="SMART" id="SM00421">
    <property type="entry name" value="HTH_LUXR"/>
    <property type="match status" value="1"/>
</dbReference>
<keyword evidence="1 3" id="KW-0597">Phosphoprotein</keyword>
<dbReference type="OrthoDB" id="9796655at2"/>
<dbReference type="CDD" id="cd06170">
    <property type="entry name" value="LuxR_C_like"/>
    <property type="match status" value="1"/>
</dbReference>
<dbReference type="InterPro" id="IPR039420">
    <property type="entry name" value="WalR-like"/>
</dbReference>
<dbReference type="InterPro" id="IPR058245">
    <property type="entry name" value="NreC/VraR/RcsB-like_REC"/>
</dbReference>
<evidence type="ECO:0000259" key="4">
    <source>
        <dbReference type="PROSITE" id="PS50043"/>
    </source>
</evidence>
<dbReference type="GO" id="GO:0006355">
    <property type="term" value="P:regulation of DNA-templated transcription"/>
    <property type="evidence" value="ECO:0007669"/>
    <property type="project" value="InterPro"/>
</dbReference>
<evidence type="ECO:0000313" key="7">
    <source>
        <dbReference type="Proteomes" id="UP000251800"/>
    </source>
</evidence>
<dbReference type="PANTHER" id="PTHR43214">
    <property type="entry name" value="TWO-COMPONENT RESPONSE REGULATOR"/>
    <property type="match status" value="1"/>
</dbReference>
<evidence type="ECO:0000259" key="5">
    <source>
        <dbReference type="PROSITE" id="PS50110"/>
    </source>
</evidence>
<comment type="caution">
    <text evidence="6">The sequence shown here is derived from an EMBL/GenBank/DDBJ whole genome shotgun (WGS) entry which is preliminary data.</text>
</comment>
<sequence length="254" mass="27404">MGSRCVTVIRTGDVGRRSLMNHNADEFLAAAPGSGNRPVRVLLADDHTLVRAGIRSLVESIDGIEVIGETGDGAAVVQLVESQQPDILLLDLAMPNMHGIDIIKICDDRCPLTRVLVLSMHAESEYVREAMAIGAAGFLVKDSAPEELPVAIRAVVNGDTFVSPRVSRAMFDAPRRRSSDTADGGTGRRPLFTPRQRQVLKELASGQSTKQIAAKLGISIKTVETHRARIMQSLGINSANALVRFAIRGRYDAE</sequence>
<dbReference type="EMBL" id="QEQK01000024">
    <property type="protein sequence ID" value="PWN54545.1"/>
    <property type="molecule type" value="Genomic_DNA"/>
</dbReference>
<dbReference type="PANTHER" id="PTHR43214:SF43">
    <property type="entry name" value="TWO-COMPONENT RESPONSE REGULATOR"/>
    <property type="match status" value="1"/>
</dbReference>
<name>A0A383XPJ1_9GAMM</name>
<dbReference type="SUPFAM" id="SSF46894">
    <property type="entry name" value="C-terminal effector domain of the bipartite response regulators"/>
    <property type="match status" value="1"/>
</dbReference>
<proteinExistence type="predicted"/>
<dbReference type="SUPFAM" id="SSF52172">
    <property type="entry name" value="CheY-like"/>
    <property type="match status" value="1"/>
</dbReference>
<dbReference type="PRINTS" id="PR00038">
    <property type="entry name" value="HTHLUXR"/>
</dbReference>
<evidence type="ECO:0000256" key="2">
    <source>
        <dbReference type="ARBA" id="ARBA00023125"/>
    </source>
</evidence>
<evidence type="ECO:0000256" key="3">
    <source>
        <dbReference type="PROSITE-ProRule" id="PRU00169"/>
    </source>
</evidence>
<keyword evidence="7" id="KW-1185">Reference proteome</keyword>
<dbReference type="GO" id="GO:0000160">
    <property type="term" value="P:phosphorelay signal transduction system"/>
    <property type="evidence" value="ECO:0007669"/>
    <property type="project" value="InterPro"/>
</dbReference>
<gene>
    <name evidence="6" type="ORF">DEH80_16880</name>
</gene>
<dbReference type="GO" id="GO:0003677">
    <property type="term" value="F:DNA binding"/>
    <property type="evidence" value="ECO:0007669"/>
    <property type="project" value="UniProtKB-KW"/>
</dbReference>
<accession>A0A383XPJ1</accession>
<dbReference type="PROSITE" id="PS50110">
    <property type="entry name" value="RESPONSE_REGULATORY"/>
    <property type="match status" value="1"/>
</dbReference>
<dbReference type="InterPro" id="IPR016032">
    <property type="entry name" value="Sig_transdc_resp-reg_C-effctor"/>
</dbReference>
<dbReference type="SMART" id="SM00448">
    <property type="entry name" value="REC"/>
    <property type="match status" value="1"/>
</dbReference>